<name>A0A5B7EJ13_PORTR</name>
<evidence type="ECO:0000313" key="4">
    <source>
        <dbReference type="Proteomes" id="UP000324222"/>
    </source>
</evidence>
<protein>
    <submittedName>
        <fullName evidence="3">Uncharacterized protein</fullName>
    </submittedName>
</protein>
<keyword evidence="2" id="KW-1133">Transmembrane helix</keyword>
<feature type="region of interest" description="Disordered" evidence="1">
    <location>
        <begin position="96"/>
        <end position="124"/>
    </location>
</feature>
<proteinExistence type="predicted"/>
<comment type="caution">
    <text evidence="3">The sequence shown here is derived from an EMBL/GenBank/DDBJ whole genome shotgun (WGS) entry which is preliminary data.</text>
</comment>
<sequence>METEAYSEIHCRDSKTLSPPPPPSPFLSLLSPTAIIATLVSCTTFAFIRGQAAPYPPHVPSPDTLAPAVRGFLENEEKVIKNKGCTVRWVEVEEEESIPPQCRPADRGGETAVTASDEQQPHRN</sequence>
<dbReference type="EMBL" id="VSRR010002814">
    <property type="protein sequence ID" value="MPC33348.1"/>
    <property type="molecule type" value="Genomic_DNA"/>
</dbReference>
<feature type="transmembrane region" description="Helical" evidence="2">
    <location>
        <begin position="26"/>
        <end position="48"/>
    </location>
</feature>
<keyword evidence="4" id="KW-1185">Reference proteome</keyword>
<accession>A0A5B7EJ13</accession>
<dbReference type="AlphaFoldDB" id="A0A5B7EJ13"/>
<evidence type="ECO:0000256" key="2">
    <source>
        <dbReference type="SAM" id="Phobius"/>
    </source>
</evidence>
<organism evidence="3 4">
    <name type="scientific">Portunus trituberculatus</name>
    <name type="common">Swimming crab</name>
    <name type="synonym">Neptunus trituberculatus</name>
    <dbReference type="NCBI Taxonomy" id="210409"/>
    <lineage>
        <taxon>Eukaryota</taxon>
        <taxon>Metazoa</taxon>
        <taxon>Ecdysozoa</taxon>
        <taxon>Arthropoda</taxon>
        <taxon>Crustacea</taxon>
        <taxon>Multicrustacea</taxon>
        <taxon>Malacostraca</taxon>
        <taxon>Eumalacostraca</taxon>
        <taxon>Eucarida</taxon>
        <taxon>Decapoda</taxon>
        <taxon>Pleocyemata</taxon>
        <taxon>Brachyura</taxon>
        <taxon>Eubrachyura</taxon>
        <taxon>Portunoidea</taxon>
        <taxon>Portunidae</taxon>
        <taxon>Portuninae</taxon>
        <taxon>Portunus</taxon>
    </lineage>
</organism>
<evidence type="ECO:0000256" key="1">
    <source>
        <dbReference type="SAM" id="MobiDB-lite"/>
    </source>
</evidence>
<dbReference type="Proteomes" id="UP000324222">
    <property type="component" value="Unassembled WGS sequence"/>
</dbReference>
<gene>
    <name evidence="3" type="ORF">E2C01_026695</name>
</gene>
<keyword evidence="2" id="KW-0812">Transmembrane</keyword>
<keyword evidence="2" id="KW-0472">Membrane</keyword>
<reference evidence="3 4" key="1">
    <citation type="submission" date="2019-05" db="EMBL/GenBank/DDBJ databases">
        <title>Another draft genome of Portunus trituberculatus and its Hox gene families provides insights of decapod evolution.</title>
        <authorList>
            <person name="Jeong J.-H."/>
            <person name="Song I."/>
            <person name="Kim S."/>
            <person name="Choi T."/>
            <person name="Kim D."/>
            <person name="Ryu S."/>
            <person name="Kim W."/>
        </authorList>
    </citation>
    <scope>NUCLEOTIDE SEQUENCE [LARGE SCALE GENOMIC DNA]</scope>
    <source>
        <tissue evidence="3">Muscle</tissue>
    </source>
</reference>
<evidence type="ECO:0000313" key="3">
    <source>
        <dbReference type="EMBL" id="MPC33348.1"/>
    </source>
</evidence>